<protein>
    <submittedName>
        <fullName evidence="2">Uncharacterized protein</fullName>
    </submittedName>
</protein>
<accession>A0A8W7PD87</accession>
<sequence length="115" mass="12569">MGPTRPVVRRGWDQPAWVSIEDGTNPPGCPSRMGPTRLGVRRGWDQPAWVSVEDGTNPPGCPPKMGPTCLVVRRRQDQPARLSAEVATFVAEDAIRPIAEDETNPGWLSPGDERT</sequence>
<dbReference type="AlphaFoldDB" id="A0A8W7PD87"/>
<proteinExistence type="predicted"/>
<evidence type="ECO:0000313" key="2">
    <source>
        <dbReference type="EnsemblMetazoa" id="ACOM029810-PA.1"/>
    </source>
</evidence>
<reference evidence="2" key="1">
    <citation type="submission" date="2022-08" db="UniProtKB">
        <authorList>
            <consortium name="EnsemblMetazoa"/>
        </authorList>
    </citation>
    <scope>IDENTIFICATION</scope>
</reference>
<organism evidence="2">
    <name type="scientific">Anopheles coluzzii</name>
    <name type="common">African malaria mosquito</name>
    <dbReference type="NCBI Taxonomy" id="1518534"/>
    <lineage>
        <taxon>Eukaryota</taxon>
        <taxon>Metazoa</taxon>
        <taxon>Ecdysozoa</taxon>
        <taxon>Arthropoda</taxon>
        <taxon>Hexapoda</taxon>
        <taxon>Insecta</taxon>
        <taxon>Pterygota</taxon>
        <taxon>Neoptera</taxon>
        <taxon>Endopterygota</taxon>
        <taxon>Diptera</taxon>
        <taxon>Nematocera</taxon>
        <taxon>Culicoidea</taxon>
        <taxon>Culicidae</taxon>
        <taxon>Anophelinae</taxon>
        <taxon>Anopheles</taxon>
    </lineage>
</organism>
<name>A0A8W7PD87_ANOCL</name>
<feature type="region of interest" description="Disordered" evidence="1">
    <location>
        <begin position="18"/>
        <end position="40"/>
    </location>
</feature>
<dbReference type="Proteomes" id="UP000075882">
    <property type="component" value="Unassembled WGS sequence"/>
</dbReference>
<evidence type="ECO:0000256" key="1">
    <source>
        <dbReference type="SAM" id="MobiDB-lite"/>
    </source>
</evidence>
<dbReference type="EnsemblMetazoa" id="ACOM029810-RA">
    <property type="protein sequence ID" value="ACOM029810-PA.1"/>
    <property type="gene ID" value="ACOM029810"/>
</dbReference>